<dbReference type="EMBL" id="BSXS01003951">
    <property type="protein sequence ID" value="GME82217.1"/>
    <property type="molecule type" value="Genomic_DNA"/>
</dbReference>
<sequence>MLWHKKQVPSTVDRLELKFSVKFSEEQKLMELTVEEPLPYLCLNFYCENPGTHGLVTTSFYEAQLRSIEKRHLKNSHYFVVKGFNLDLKFVNSGLGLSGKFYLPINELGELALASREFNIETTKIPETYADFPSAVILTNIV</sequence>
<evidence type="ECO:0000313" key="2">
    <source>
        <dbReference type="Proteomes" id="UP001165064"/>
    </source>
</evidence>
<reference evidence="1" key="1">
    <citation type="submission" date="2023-04" db="EMBL/GenBank/DDBJ databases">
        <title>Ambrosiozyma monospora NBRC 10751.</title>
        <authorList>
            <person name="Ichikawa N."/>
            <person name="Sato H."/>
            <person name="Tonouchi N."/>
        </authorList>
    </citation>
    <scope>NUCLEOTIDE SEQUENCE</scope>
    <source>
        <strain evidence="1">NBRC 10751</strain>
    </source>
</reference>
<accession>A0ACB5T5R6</accession>
<name>A0ACB5T5R6_AMBMO</name>
<proteinExistence type="predicted"/>
<evidence type="ECO:0000313" key="1">
    <source>
        <dbReference type="EMBL" id="GME82217.1"/>
    </source>
</evidence>
<keyword evidence="2" id="KW-1185">Reference proteome</keyword>
<gene>
    <name evidence="1" type="ORF">Amon02_000539100</name>
</gene>
<protein>
    <submittedName>
        <fullName evidence="1">Unnamed protein product</fullName>
    </submittedName>
</protein>
<dbReference type="Proteomes" id="UP001165064">
    <property type="component" value="Unassembled WGS sequence"/>
</dbReference>
<comment type="caution">
    <text evidence="1">The sequence shown here is derived from an EMBL/GenBank/DDBJ whole genome shotgun (WGS) entry which is preliminary data.</text>
</comment>
<organism evidence="1 2">
    <name type="scientific">Ambrosiozyma monospora</name>
    <name type="common">Yeast</name>
    <name type="synonym">Endomycopsis monosporus</name>
    <dbReference type="NCBI Taxonomy" id="43982"/>
    <lineage>
        <taxon>Eukaryota</taxon>
        <taxon>Fungi</taxon>
        <taxon>Dikarya</taxon>
        <taxon>Ascomycota</taxon>
        <taxon>Saccharomycotina</taxon>
        <taxon>Pichiomycetes</taxon>
        <taxon>Pichiales</taxon>
        <taxon>Pichiaceae</taxon>
        <taxon>Ambrosiozyma</taxon>
    </lineage>
</organism>